<dbReference type="AlphaFoldDB" id="A0A166VXS8"/>
<evidence type="ECO:0000313" key="1">
    <source>
        <dbReference type="EMBL" id="KZN34392.1"/>
    </source>
</evidence>
<evidence type="ECO:0000313" key="2">
    <source>
        <dbReference type="Proteomes" id="UP000076643"/>
    </source>
</evidence>
<keyword evidence="2" id="KW-1185">Reference proteome</keyword>
<dbReference type="Proteomes" id="UP000076643">
    <property type="component" value="Unassembled WGS sequence"/>
</dbReference>
<sequence>MGLGVTPQTVLPRLWITKLFGEIASGQESHLKSLMDFYNICMDNIMRNSLRLPQRCVLPKTDIHLALQDNMPLPSYCKGMLKALTFIDRNTLRQEQLQSLNWLCETLRGFSSYINARHVFGSEEFSFEKNAQYAKRILTSRISDTVHQMRFSESCREQGHNAVSNEDFDRKGVEAHLQGILTKDDETTLALINDLILVIERELITENFKQRHQMAFDKLYEAQPYLILRSRKAQIQFNMGDIKAATDELEALLPLTLNDAYKNRYQLYNCYIKQKSWSSLDQLLSNKSEGSFGDLATRTLLAYAQEGDTKSARLLKTELKSTYPAVELLFDPAKGDGKSHCELSADTVNEYINRGGKKAWCSVSGGLFWLKAKS</sequence>
<dbReference type="RefSeq" id="WP_063356130.1">
    <property type="nucleotide sequence ID" value="NZ_AQHB01000049.1"/>
</dbReference>
<dbReference type="PATRIC" id="fig|1365250.3.peg.3517"/>
<name>A0A166VXS8_9GAMM</name>
<reference evidence="1 2" key="1">
    <citation type="submission" date="2013-07" db="EMBL/GenBank/DDBJ databases">
        <title>Comparative Genomic and Metabolomic Analysis of Twelve Strains of Pseudoalteromonas luteoviolacea.</title>
        <authorList>
            <person name="Vynne N.G."/>
            <person name="Mansson M."/>
            <person name="Gram L."/>
        </authorList>
    </citation>
    <scope>NUCLEOTIDE SEQUENCE [LARGE SCALE GENOMIC DNA]</scope>
    <source>
        <strain evidence="1 2">DSM 6061</strain>
    </source>
</reference>
<dbReference type="EMBL" id="AUYB01000118">
    <property type="protein sequence ID" value="KZN34392.1"/>
    <property type="molecule type" value="Genomic_DNA"/>
</dbReference>
<organism evidence="1 2">
    <name type="scientific">Pseudoalteromonas luteoviolacea DSM 6061</name>
    <dbReference type="NCBI Taxonomy" id="1365250"/>
    <lineage>
        <taxon>Bacteria</taxon>
        <taxon>Pseudomonadati</taxon>
        <taxon>Pseudomonadota</taxon>
        <taxon>Gammaproteobacteria</taxon>
        <taxon>Alteromonadales</taxon>
        <taxon>Pseudoalteromonadaceae</taxon>
        <taxon>Pseudoalteromonas</taxon>
    </lineage>
</organism>
<gene>
    <name evidence="1" type="ORF">N475_19125</name>
</gene>
<accession>A0A166VXS8</accession>
<proteinExistence type="predicted"/>
<comment type="caution">
    <text evidence="1">The sequence shown here is derived from an EMBL/GenBank/DDBJ whole genome shotgun (WGS) entry which is preliminary data.</text>
</comment>
<protein>
    <submittedName>
        <fullName evidence="1">Uncharacterized protein</fullName>
    </submittedName>
</protein>